<gene>
    <name evidence="8" type="ORF">VE01_02272</name>
</gene>
<reference evidence="9" key="2">
    <citation type="journal article" date="2018" name="Nat. Commun.">
        <title>Extreme sensitivity to ultraviolet light in the fungal pathogen causing white-nose syndrome of bats.</title>
        <authorList>
            <person name="Palmer J.M."/>
            <person name="Drees K.P."/>
            <person name="Foster J.T."/>
            <person name="Lindner D.L."/>
        </authorList>
    </citation>
    <scope>NUCLEOTIDE SEQUENCE [LARGE SCALE GENOMIC DNA]</scope>
    <source>
        <strain evidence="9">UAMH 10579</strain>
    </source>
</reference>
<keyword evidence="9" id="KW-1185">Reference proteome</keyword>
<evidence type="ECO:0000256" key="3">
    <source>
        <dbReference type="ARBA" id="ARBA00023125"/>
    </source>
</evidence>
<evidence type="ECO:0000256" key="2">
    <source>
        <dbReference type="ARBA" id="ARBA00023015"/>
    </source>
</evidence>
<dbReference type="InterPro" id="IPR007219">
    <property type="entry name" value="XnlR_reg_dom"/>
</dbReference>
<evidence type="ECO:0000256" key="5">
    <source>
        <dbReference type="ARBA" id="ARBA00023242"/>
    </source>
</evidence>
<protein>
    <recommendedName>
        <fullName evidence="7">Zn(2)-C6 fungal-type domain-containing protein</fullName>
    </recommendedName>
</protein>
<dbReference type="GO" id="GO:0006351">
    <property type="term" value="P:DNA-templated transcription"/>
    <property type="evidence" value="ECO:0007669"/>
    <property type="project" value="InterPro"/>
</dbReference>
<dbReference type="PROSITE" id="PS00463">
    <property type="entry name" value="ZN2_CY6_FUNGAL_1"/>
    <property type="match status" value="1"/>
</dbReference>
<keyword evidence="2" id="KW-0805">Transcription regulation</keyword>
<dbReference type="PANTHER" id="PTHR47424:SF3">
    <property type="entry name" value="REGULATORY PROTEIN GAL4"/>
    <property type="match status" value="1"/>
</dbReference>
<dbReference type="GO" id="GO:0000978">
    <property type="term" value="F:RNA polymerase II cis-regulatory region sequence-specific DNA binding"/>
    <property type="evidence" value="ECO:0007669"/>
    <property type="project" value="TreeGrafter"/>
</dbReference>
<dbReference type="SUPFAM" id="SSF57701">
    <property type="entry name" value="Zn2/Cys6 DNA-binding domain"/>
    <property type="match status" value="1"/>
</dbReference>
<accession>A0A1B8GT38</accession>
<dbReference type="GO" id="GO:0005634">
    <property type="term" value="C:nucleus"/>
    <property type="evidence" value="ECO:0007669"/>
    <property type="project" value="TreeGrafter"/>
</dbReference>
<dbReference type="SMART" id="SM00066">
    <property type="entry name" value="GAL4"/>
    <property type="match status" value="1"/>
</dbReference>
<evidence type="ECO:0000313" key="9">
    <source>
        <dbReference type="Proteomes" id="UP000091956"/>
    </source>
</evidence>
<keyword evidence="4" id="KW-0804">Transcription</keyword>
<feature type="region of interest" description="Disordered" evidence="6">
    <location>
        <begin position="142"/>
        <end position="165"/>
    </location>
</feature>
<keyword evidence="1" id="KW-0479">Metal-binding</keyword>
<organism evidence="8 9">
    <name type="scientific">Pseudogymnoascus verrucosus</name>
    <dbReference type="NCBI Taxonomy" id="342668"/>
    <lineage>
        <taxon>Eukaryota</taxon>
        <taxon>Fungi</taxon>
        <taxon>Dikarya</taxon>
        <taxon>Ascomycota</taxon>
        <taxon>Pezizomycotina</taxon>
        <taxon>Leotiomycetes</taxon>
        <taxon>Thelebolales</taxon>
        <taxon>Thelebolaceae</taxon>
        <taxon>Pseudogymnoascus</taxon>
    </lineage>
</organism>
<dbReference type="GO" id="GO:0008270">
    <property type="term" value="F:zinc ion binding"/>
    <property type="evidence" value="ECO:0007669"/>
    <property type="project" value="InterPro"/>
</dbReference>
<dbReference type="Gene3D" id="4.10.240.10">
    <property type="entry name" value="Zn(2)-C6 fungal-type DNA-binding domain"/>
    <property type="match status" value="1"/>
</dbReference>
<dbReference type="GeneID" id="28835658"/>
<proteinExistence type="predicted"/>
<dbReference type="GO" id="GO:0000981">
    <property type="term" value="F:DNA-binding transcription factor activity, RNA polymerase II-specific"/>
    <property type="evidence" value="ECO:0007669"/>
    <property type="project" value="InterPro"/>
</dbReference>
<dbReference type="SMART" id="SM00906">
    <property type="entry name" value="Fungal_trans"/>
    <property type="match status" value="1"/>
</dbReference>
<feature type="domain" description="Zn(2)-C6 fungal-type" evidence="7">
    <location>
        <begin position="35"/>
        <end position="65"/>
    </location>
</feature>
<feature type="region of interest" description="Disordered" evidence="6">
    <location>
        <begin position="1"/>
        <end position="32"/>
    </location>
</feature>
<dbReference type="EMBL" id="KV460214">
    <property type="protein sequence ID" value="OBT98996.2"/>
    <property type="molecule type" value="Genomic_DNA"/>
</dbReference>
<dbReference type="Proteomes" id="UP000091956">
    <property type="component" value="Unassembled WGS sequence"/>
</dbReference>
<feature type="compositionally biased region" description="Polar residues" evidence="6">
    <location>
        <begin position="1"/>
        <end position="20"/>
    </location>
</feature>
<keyword evidence="5" id="KW-0539">Nucleus</keyword>
<dbReference type="GO" id="GO:0000435">
    <property type="term" value="P:positive regulation of transcription from RNA polymerase II promoter by galactose"/>
    <property type="evidence" value="ECO:0007669"/>
    <property type="project" value="TreeGrafter"/>
</dbReference>
<reference evidence="8 9" key="1">
    <citation type="submission" date="2016-03" db="EMBL/GenBank/DDBJ databases">
        <title>Comparative genomics of Pseudogymnoascus destructans, the fungus causing white-nose syndrome of bats.</title>
        <authorList>
            <person name="Palmer J.M."/>
            <person name="Drees K.P."/>
            <person name="Foster J.T."/>
            <person name="Lindner D.L."/>
        </authorList>
    </citation>
    <scope>NUCLEOTIDE SEQUENCE [LARGE SCALE GENOMIC DNA]</scope>
    <source>
        <strain evidence="8 9">UAMH 10579</strain>
    </source>
</reference>
<evidence type="ECO:0000256" key="6">
    <source>
        <dbReference type="SAM" id="MobiDB-lite"/>
    </source>
</evidence>
<evidence type="ECO:0000256" key="4">
    <source>
        <dbReference type="ARBA" id="ARBA00023163"/>
    </source>
</evidence>
<name>A0A1B8GT38_9PEZI</name>
<dbReference type="PROSITE" id="PS50048">
    <property type="entry name" value="ZN2_CY6_FUNGAL_2"/>
    <property type="match status" value="1"/>
</dbReference>
<dbReference type="PANTHER" id="PTHR47424">
    <property type="entry name" value="REGULATORY PROTEIN GAL4"/>
    <property type="match status" value="1"/>
</dbReference>
<dbReference type="Pfam" id="PF00172">
    <property type="entry name" value="Zn_clus"/>
    <property type="match status" value="1"/>
</dbReference>
<dbReference type="CDD" id="cd12148">
    <property type="entry name" value="fungal_TF_MHR"/>
    <property type="match status" value="1"/>
</dbReference>
<evidence type="ECO:0000256" key="1">
    <source>
        <dbReference type="ARBA" id="ARBA00022723"/>
    </source>
</evidence>
<sequence>MQNETLSPENENISSRSLESPPTAPPRKRRRVPLACRSCRERKSRCNGQRPSCSPCLELGIHCIYEEASGVSRSWRGIGSANSRATNRCIISDEGGETAQLRLRVMELEARLRSVSVAAPIIPPNGKSREQINNLRASSTTRQPNLGAINAPVPLTTPSTDIGEETDEVPVDTLATTTFDDVPEKTDRNIGNFGPTSNHALFRTLSGIFAHVVHIFSPSNQQHCTPSSARDYHRFTRRPPLLLPEKRLEIRQDTPDVVDICVLPDGQDVIPLISQFSTTVGIVLPFVNTSTILSEYKRRRENNQQLPRPMEALVNIICAYTSSTLQNSNAKVYYRRALALLDEQTLRGSCLELIQALLLIASFQQNHQLSIASWTFHAVAVKAAFQLGLHSPIYYKDHSFQESELRKRLWFALVNQDRHLSISLGRPCMIPQQHIQVEVPRDASLILQTMPMTMPEQIDSLLYFNRVISLDTVKISIIDNLYNHNIDSESLPLHELLIKRLQLSWQLEQWRQNTASFCDILSEIDLCQQSRVPNVTNRLQVLLSIQYYSVTLLINGPVLTKFLSEAVNKKHSPRDKTMLIDSIMPVIKSEIKTARELLIIIDGATACGESFFDCNAAWWNCNYIMFTVNLHLFGILLVHKCHGGILTAAGGIEMVEVRSSLDRGLKILQTFERISLMSRKARHCILGFLRVFDSLESDLPPTIPGSNAQAEVPATPEILDPSWIIANDTNSMPQNLFSQYVAQSADDFLFQCSDAALLDGDLNFL</sequence>
<evidence type="ECO:0000259" key="7">
    <source>
        <dbReference type="PROSITE" id="PS50048"/>
    </source>
</evidence>
<dbReference type="AlphaFoldDB" id="A0A1B8GT38"/>
<evidence type="ECO:0000313" key="8">
    <source>
        <dbReference type="EMBL" id="OBT98996.2"/>
    </source>
</evidence>
<dbReference type="InterPro" id="IPR051127">
    <property type="entry name" value="Fungal_SecMet_Regulators"/>
</dbReference>
<dbReference type="Pfam" id="PF04082">
    <property type="entry name" value="Fungal_trans"/>
    <property type="match status" value="1"/>
</dbReference>
<dbReference type="InterPro" id="IPR036864">
    <property type="entry name" value="Zn2-C6_fun-type_DNA-bd_sf"/>
</dbReference>
<dbReference type="CDD" id="cd00067">
    <property type="entry name" value="GAL4"/>
    <property type="match status" value="1"/>
</dbReference>
<dbReference type="InterPro" id="IPR001138">
    <property type="entry name" value="Zn2Cys6_DnaBD"/>
</dbReference>
<keyword evidence="3" id="KW-0238">DNA-binding</keyword>
<dbReference type="RefSeq" id="XP_059319900.1">
    <property type="nucleotide sequence ID" value="XM_059463424.1"/>
</dbReference>